<sequence>MADKVSRCRLSSQAKCDTEGVSPKSAVSTEVTLEVPKVSLFDQKIQVRVQGLPSSAEVTLHLTTEQEWRRSPALFVSCSHHIASRTGEVDLNTDPSLGGSYTGVDPMGLFWSMRPSPSGPQNTRMVVKDVEKPVVYILSVYAGHIELNDLHGSDAQNTHQPLASTLIHRFVKSPDVQRIPVKEGRVRGTLFLPPGEETHQGVIDMFGLAGGLMEARGALLASHGFATLCLPFFNYDDLPTNLDGITFDYFEDAAKWLSNHQAVRDGGIGIVATSGGAVFALLMAWKCPEVTALVRVNGPPFYYFGDLYWKGKLFRRMLPIDFDKMEDHGEGMDGRHAYACNQSGFIPVWESPVHILTLCSDDDGQVHPILGDQQRDMYPEDKRHLLQKRGSKSRVVQRTKQRELCGHQWVSGICGRHPSSKTEINLEKAPRSRIQMSGHQMSVQACQTAPSTSVALSRLGHLHCVLQRSFHTAPCHALSTSQSQAIQINPTVTLFDEKVSIKVKSLPSNAKVTLRMATEQEWRRSPALFFSCSHHIASQAGEVDLNTNPSLGGTYTGLDPMGLFWSLCPDPSGPQNIRMVLKNVEQPCLYTLSVYLGHIGLNDLHTSQVTHQPVSVTTITRLKKAADVRRIPIKEGNVRGTLFLPPGDGPHQGVIDMFGSAGGIMEMRAALLASHGFATLSLPYFHYQDLPRTLEEVQFDYFEEALRWIVSLKCIRSGGVGIVGASTGAVFGMIMAWKFPEVVAIVHINGPTFVWTHDIYYKGKLLKDCKPFQSHLVNFTSEGIGFTEAFPHKKEDVIPVWEGSSRVLYLISDDDQQCNPTFGDELYTMYPEDKRHLIEVVHYPGAGHLLEPPYTPHCRHCINPGYNFEMLWGGTPAPQAAAQDDAWQRIITFLHKHLP</sequence>
<evidence type="ECO:0000259" key="1">
    <source>
        <dbReference type="Pfam" id="PF04775"/>
    </source>
</evidence>
<dbReference type="AlphaFoldDB" id="A0ABD0JSC2"/>
<dbReference type="SUPFAM" id="SSF53474">
    <property type="entry name" value="alpha/beta-Hydrolases"/>
    <property type="match status" value="2"/>
</dbReference>
<dbReference type="InterPro" id="IPR042490">
    <property type="entry name" value="Thio_Ohase/BAAT_N"/>
</dbReference>
<dbReference type="FunFam" id="3.40.50.1820:FF:000024">
    <property type="entry name" value="acyl-coenzyme A thioesterase 4"/>
    <property type="match status" value="2"/>
</dbReference>
<accession>A0ABD0JSC2</accession>
<dbReference type="Gene3D" id="3.40.50.1820">
    <property type="entry name" value="alpha/beta hydrolase"/>
    <property type="match status" value="2"/>
</dbReference>
<comment type="caution">
    <text evidence="3">The sequence shown here is derived from an EMBL/GenBank/DDBJ whole genome shotgun (WGS) entry which is preliminary data.</text>
</comment>
<proteinExistence type="predicted"/>
<evidence type="ECO:0000259" key="2">
    <source>
        <dbReference type="Pfam" id="PF08840"/>
    </source>
</evidence>
<evidence type="ECO:0000313" key="4">
    <source>
        <dbReference type="Proteomes" id="UP001519460"/>
    </source>
</evidence>
<feature type="domain" description="Acyl-CoA thioester hydrolase/bile acid-CoA amino acid N-acetyltransferase" evidence="1">
    <location>
        <begin position="42"/>
        <end position="183"/>
    </location>
</feature>
<dbReference type="InterPro" id="IPR014940">
    <property type="entry name" value="BAAT_C"/>
</dbReference>
<keyword evidence="4" id="KW-1185">Reference proteome</keyword>
<protein>
    <submittedName>
        <fullName evidence="3">Uncharacterized protein</fullName>
    </submittedName>
</protein>
<dbReference type="InterPro" id="IPR006862">
    <property type="entry name" value="Thio_Ohase/aa_AcTrfase"/>
</dbReference>
<feature type="domain" description="Acyl-CoA thioester hydrolase/bile acid-CoA amino acid N-acetyltransferase" evidence="1">
    <location>
        <begin position="496"/>
        <end position="635"/>
    </location>
</feature>
<feature type="domain" description="BAAT/Acyl-CoA thioester hydrolase C-terminal" evidence="2">
    <location>
        <begin position="246"/>
        <end position="366"/>
    </location>
</feature>
<organism evidence="3 4">
    <name type="scientific">Batillaria attramentaria</name>
    <dbReference type="NCBI Taxonomy" id="370345"/>
    <lineage>
        <taxon>Eukaryota</taxon>
        <taxon>Metazoa</taxon>
        <taxon>Spiralia</taxon>
        <taxon>Lophotrochozoa</taxon>
        <taxon>Mollusca</taxon>
        <taxon>Gastropoda</taxon>
        <taxon>Caenogastropoda</taxon>
        <taxon>Sorbeoconcha</taxon>
        <taxon>Cerithioidea</taxon>
        <taxon>Batillariidae</taxon>
        <taxon>Batillaria</taxon>
    </lineage>
</organism>
<evidence type="ECO:0000313" key="3">
    <source>
        <dbReference type="EMBL" id="KAK7477467.1"/>
    </source>
</evidence>
<dbReference type="Pfam" id="PF08840">
    <property type="entry name" value="BAAT_C"/>
    <property type="match status" value="2"/>
</dbReference>
<dbReference type="Pfam" id="PF04775">
    <property type="entry name" value="Bile_Hydr_Trans"/>
    <property type="match status" value="2"/>
</dbReference>
<dbReference type="InterPro" id="IPR029058">
    <property type="entry name" value="AB_hydrolase_fold"/>
</dbReference>
<dbReference type="PANTHER" id="PTHR10824">
    <property type="entry name" value="ACYL-COENZYME A THIOESTERASE-RELATED"/>
    <property type="match status" value="1"/>
</dbReference>
<dbReference type="Proteomes" id="UP001519460">
    <property type="component" value="Unassembled WGS sequence"/>
</dbReference>
<dbReference type="PANTHER" id="PTHR10824:SF4">
    <property type="entry name" value="ACYL-COENZYME A THIOESTERASE 1-LIKE"/>
    <property type="match status" value="1"/>
</dbReference>
<reference evidence="3 4" key="1">
    <citation type="journal article" date="2023" name="Sci. Data">
        <title>Genome assembly of the Korean intertidal mud-creeper Batillaria attramentaria.</title>
        <authorList>
            <person name="Patra A.K."/>
            <person name="Ho P.T."/>
            <person name="Jun S."/>
            <person name="Lee S.J."/>
            <person name="Kim Y."/>
            <person name="Won Y.J."/>
        </authorList>
    </citation>
    <scope>NUCLEOTIDE SEQUENCE [LARGE SCALE GENOMIC DNA]</scope>
    <source>
        <strain evidence="3">Wonlab-2016</strain>
    </source>
</reference>
<name>A0ABD0JSC2_9CAEN</name>
<dbReference type="Gene3D" id="2.60.40.2240">
    <property type="entry name" value="Acyl-CoA thioester hydrolase/BAAT N-terminal domain"/>
    <property type="match status" value="2"/>
</dbReference>
<dbReference type="EMBL" id="JACVVK020000349">
    <property type="protein sequence ID" value="KAK7477467.1"/>
    <property type="molecule type" value="Genomic_DNA"/>
</dbReference>
<gene>
    <name evidence="3" type="ORF">BaRGS_00031291</name>
</gene>
<feature type="domain" description="BAAT/Acyl-CoA thioester hydrolase C-terminal" evidence="2">
    <location>
        <begin position="697"/>
        <end position="898"/>
    </location>
</feature>